<comment type="similarity">
    <text evidence="1">Belongs to the KAE1 / TsaD family. TsaB subfamily.</text>
</comment>
<sequence>MRHVGIGSIEGSRSDMTGILAIETATDACSVALLRGGEISERHEIAPRRHNNLLFQQLRELLTPGNLREQGVDCIAYGVGPGSFTGLRIAAGAAQGLAFSSSLPVVAVPTLATLVQSALHAGDVSPGDTVLAVVDARIQEVYSAIYQLDGELPRLIEGPLACRPSDLEFDRYDSLRAVGNGCTLLEKAALSANIDYCSPGLLPSARNMIPIAQEAFDRGAVQAPGAAQPMYVRDEINWKKLDEQGRSH</sequence>
<reference evidence="5" key="1">
    <citation type="submission" date="2019-02" db="EMBL/GenBank/DDBJ databases">
        <authorList>
            <person name="Li S.-H."/>
        </authorList>
    </citation>
    <scope>NUCLEOTIDE SEQUENCE</scope>
    <source>
        <strain evidence="5">IMCC11814</strain>
    </source>
</reference>
<dbReference type="SUPFAM" id="SSF53067">
    <property type="entry name" value="Actin-like ATPase domain"/>
    <property type="match status" value="2"/>
</dbReference>
<protein>
    <recommendedName>
        <fullName evidence="2">tRNA threonylcarbamoyladenosine biosynthesis protein TsaB</fullName>
    </recommendedName>
    <alternativeName>
        <fullName evidence="3">t(6)A37 threonylcarbamoyladenosine biosynthesis protein TsaB</fullName>
    </alternativeName>
</protein>
<name>A0ABT3T373_9GAMM</name>
<dbReference type="CDD" id="cd24032">
    <property type="entry name" value="ASKHA_NBD_TsaB"/>
    <property type="match status" value="1"/>
</dbReference>
<accession>A0ABT3T373</accession>
<dbReference type="Gene3D" id="3.30.420.40">
    <property type="match status" value="2"/>
</dbReference>
<dbReference type="Proteomes" id="UP001143304">
    <property type="component" value="Unassembled WGS sequence"/>
</dbReference>
<gene>
    <name evidence="5" type="primary">tsaB</name>
    <name evidence="5" type="ORF">EYC82_04565</name>
</gene>
<dbReference type="PANTHER" id="PTHR11735:SF11">
    <property type="entry name" value="TRNA THREONYLCARBAMOYLADENOSINE BIOSYNTHESIS PROTEIN TSAB"/>
    <property type="match status" value="1"/>
</dbReference>
<evidence type="ECO:0000313" key="5">
    <source>
        <dbReference type="EMBL" id="MCX2976620.1"/>
    </source>
</evidence>
<dbReference type="PANTHER" id="PTHR11735">
    <property type="entry name" value="TRNA N6-ADENOSINE THREONYLCARBAMOYLTRANSFERASE"/>
    <property type="match status" value="1"/>
</dbReference>
<dbReference type="InterPro" id="IPR000905">
    <property type="entry name" value="Gcp-like_dom"/>
</dbReference>
<feature type="domain" description="Gcp-like" evidence="4">
    <location>
        <begin position="44"/>
        <end position="168"/>
    </location>
</feature>
<dbReference type="Pfam" id="PF00814">
    <property type="entry name" value="TsaD"/>
    <property type="match status" value="1"/>
</dbReference>
<evidence type="ECO:0000256" key="3">
    <source>
        <dbReference type="ARBA" id="ARBA00032446"/>
    </source>
</evidence>
<dbReference type="InterPro" id="IPR022496">
    <property type="entry name" value="T6A_TsaB"/>
</dbReference>
<dbReference type="EMBL" id="SHNO01000001">
    <property type="protein sequence ID" value="MCX2976620.1"/>
    <property type="molecule type" value="Genomic_DNA"/>
</dbReference>
<evidence type="ECO:0000259" key="4">
    <source>
        <dbReference type="Pfam" id="PF00814"/>
    </source>
</evidence>
<dbReference type="NCBIfam" id="TIGR03725">
    <property type="entry name" value="T6A_YeaZ"/>
    <property type="match status" value="1"/>
</dbReference>
<keyword evidence="6" id="KW-1185">Reference proteome</keyword>
<organism evidence="5 6">
    <name type="scientific">Candidatus Marimicrobium litorale</name>
    <dbReference type="NCBI Taxonomy" id="2518991"/>
    <lineage>
        <taxon>Bacteria</taxon>
        <taxon>Pseudomonadati</taxon>
        <taxon>Pseudomonadota</taxon>
        <taxon>Gammaproteobacteria</taxon>
        <taxon>Cellvibrionales</taxon>
        <taxon>Halieaceae</taxon>
        <taxon>Marimicrobium</taxon>
    </lineage>
</organism>
<evidence type="ECO:0000256" key="2">
    <source>
        <dbReference type="ARBA" id="ARBA00019012"/>
    </source>
</evidence>
<evidence type="ECO:0000313" key="6">
    <source>
        <dbReference type="Proteomes" id="UP001143304"/>
    </source>
</evidence>
<proteinExistence type="inferred from homology"/>
<evidence type="ECO:0000256" key="1">
    <source>
        <dbReference type="ARBA" id="ARBA00010493"/>
    </source>
</evidence>
<dbReference type="InterPro" id="IPR043129">
    <property type="entry name" value="ATPase_NBD"/>
</dbReference>
<comment type="caution">
    <text evidence="5">The sequence shown here is derived from an EMBL/GenBank/DDBJ whole genome shotgun (WGS) entry which is preliminary data.</text>
</comment>